<name>A0A498K425_MALDO</name>
<evidence type="ECO:0000313" key="8">
    <source>
        <dbReference type="EMBL" id="RXI00705.1"/>
    </source>
</evidence>
<dbReference type="Pfam" id="PF05726">
    <property type="entry name" value="Pirin_C"/>
    <property type="match status" value="1"/>
</dbReference>
<comment type="caution">
    <text evidence="8">The sequence shown here is derived from an EMBL/GenBank/DDBJ whole genome shotgun (WGS) entry which is preliminary data.</text>
</comment>
<dbReference type="Pfam" id="PF02678">
    <property type="entry name" value="Pirin"/>
    <property type="match status" value="1"/>
</dbReference>
<dbReference type="InterPro" id="IPR012093">
    <property type="entry name" value="Pirin"/>
</dbReference>
<dbReference type="InterPro" id="IPR011051">
    <property type="entry name" value="RmlC_Cupin_sf"/>
</dbReference>
<keyword evidence="9" id="KW-1185">Reference proteome</keyword>
<evidence type="ECO:0000256" key="5">
    <source>
        <dbReference type="RuleBase" id="RU003457"/>
    </source>
</evidence>
<gene>
    <name evidence="8" type="ORF">DVH24_000939</name>
</gene>
<feature type="binding site" evidence="4">
    <location>
        <position position="145"/>
    </location>
    <ligand>
        <name>Fe cation</name>
        <dbReference type="ChEBI" id="CHEBI:24875"/>
    </ligand>
</feature>
<feature type="domain" description="Pirin C-terminal" evidence="7">
    <location>
        <begin position="214"/>
        <end position="314"/>
    </location>
</feature>
<dbReference type="Gene3D" id="2.60.120.10">
    <property type="entry name" value="Jelly Rolls"/>
    <property type="match status" value="2"/>
</dbReference>
<comment type="similarity">
    <text evidence="2 5">Belongs to the pirin family.</text>
</comment>
<sequence length="325" mass="35975">MKAISTAPHTTSLFRIATNRFKIPGPSFIRSTMSDSDHQSLPPFSSPRMVVKKVLAKTQHEGDGAVARRAIGSRELRNLDPFLMLDHFSVSPPAGFPDHPHRGFETVTYMLQGAITHQDFAGHRGTIRTGDVQWMTAGRGIVHSEMPEGEGPNTGLQLWINLAQKDKMIEPRYQELLSKDITRAEKDGVDVRVVAGEALGVSSPVYTRTPAMFLDFVLKPRAQLHHCIPETWTSFVYVIEGEGVFGSTHSSAHHVLVLGPGDGLSVCNKSSEPLRFVLAAGQPLNEPVVSHGPFVMNTQEEIYQTIQDYHHGMNGFEMAKTWRSQ</sequence>
<protein>
    <recommendedName>
        <fullName evidence="10">Pirin-like protein</fullName>
    </recommendedName>
</protein>
<reference evidence="8 9" key="1">
    <citation type="submission" date="2018-10" db="EMBL/GenBank/DDBJ databases">
        <title>A high-quality apple genome assembly.</title>
        <authorList>
            <person name="Hu J."/>
        </authorList>
    </citation>
    <scope>NUCLEOTIDE SEQUENCE [LARGE SCALE GENOMIC DNA]</scope>
    <source>
        <strain evidence="9">cv. HFTH1</strain>
        <tissue evidence="8">Young leaf</tissue>
    </source>
</reference>
<dbReference type="SUPFAM" id="SSF51182">
    <property type="entry name" value="RmlC-like cupins"/>
    <property type="match status" value="1"/>
</dbReference>
<evidence type="ECO:0000256" key="2">
    <source>
        <dbReference type="ARBA" id="ARBA00008416"/>
    </source>
</evidence>
<feature type="binding site" evidence="4">
    <location>
        <position position="99"/>
    </location>
    <ligand>
        <name>Fe cation</name>
        <dbReference type="ChEBI" id="CHEBI:24875"/>
    </ligand>
</feature>
<evidence type="ECO:0000256" key="3">
    <source>
        <dbReference type="ARBA" id="ARBA00023242"/>
    </source>
</evidence>
<dbReference type="PANTHER" id="PTHR13903">
    <property type="entry name" value="PIRIN-RELATED"/>
    <property type="match status" value="1"/>
</dbReference>
<evidence type="ECO:0000313" key="9">
    <source>
        <dbReference type="Proteomes" id="UP000290289"/>
    </source>
</evidence>
<feature type="binding site" evidence="4">
    <location>
        <position position="101"/>
    </location>
    <ligand>
        <name>Fe cation</name>
        <dbReference type="ChEBI" id="CHEBI:24875"/>
    </ligand>
</feature>
<evidence type="ECO:0000256" key="1">
    <source>
        <dbReference type="ARBA" id="ARBA00004123"/>
    </source>
</evidence>
<keyword evidence="3" id="KW-0539">Nucleus</keyword>
<dbReference type="CDD" id="cd02247">
    <property type="entry name" value="cupin_pirin_C"/>
    <property type="match status" value="1"/>
</dbReference>
<comment type="subcellular location">
    <subcellularLocation>
        <location evidence="1">Nucleus</location>
    </subcellularLocation>
</comment>
<keyword evidence="4" id="KW-0479">Metal-binding</keyword>
<evidence type="ECO:0008006" key="10">
    <source>
        <dbReference type="Google" id="ProtNLM"/>
    </source>
</evidence>
<dbReference type="PIRSF" id="PIRSF006232">
    <property type="entry name" value="Pirin"/>
    <property type="match status" value="1"/>
</dbReference>
<dbReference type="EMBL" id="RDQH01000330">
    <property type="protein sequence ID" value="RXI00705.1"/>
    <property type="molecule type" value="Genomic_DNA"/>
</dbReference>
<feature type="domain" description="Pirin N-terminal" evidence="6">
    <location>
        <begin position="67"/>
        <end position="160"/>
    </location>
</feature>
<accession>A0A498K425</accession>
<dbReference type="Proteomes" id="UP000290289">
    <property type="component" value="Chromosome 4"/>
</dbReference>
<dbReference type="GO" id="GO:0046872">
    <property type="term" value="F:metal ion binding"/>
    <property type="evidence" value="ECO:0007669"/>
    <property type="project" value="UniProtKB-KW"/>
</dbReference>
<dbReference type="InterPro" id="IPR008778">
    <property type="entry name" value="Pirin_C_dom"/>
</dbReference>
<evidence type="ECO:0000259" key="6">
    <source>
        <dbReference type="Pfam" id="PF02678"/>
    </source>
</evidence>
<dbReference type="FunFam" id="2.60.120.10:FF:000055">
    <property type="entry name" value="pirin"/>
    <property type="match status" value="1"/>
</dbReference>
<proteinExistence type="inferred from homology"/>
<evidence type="ECO:0000256" key="4">
    <source>
        <dbReference type="PIRSR" id="PIRSR006232-1"/>
    </source>
</evidence>
<feature type="binding site" evidence="4">
    <location>
        <position position="143"/>
    </location>
    <ligand>
        <name>Fe cation</name>
        <dbReference type="ChEBI" id="CHEBI:24875"/>
    </ligand>
</feature>
<evidence type="ECO:0000259" key="7">
    <source>
        <dbReference type="Pfam" id="PF05726"/>
    </source>
</evidence>
<dbReference type="SMR" id="A0A498K425"/>
<dbReference type="InterPro" id="IPR003829">
    <property type="entry name" value="Pirin_N_dom"/>
</dbReference>
<comment type="cofactor">
    <cofactor evidence="4">
        <name>Fe cation</name>
        <dbReference type="ChEBI" id="CHEBI:24875"/>
    </cofactor>
    <text evidence="4">Binds 1 Fe cation per subunit.</text>
</comment>
<keyword evidence="4" id="KW-0408">Iron</keyword>
<organism evidence="8 9">
    <name type="scientific">Malus domestica</name>
    <name type="common">Apple</name>
    <name type="synonym">Pyrus malus</name>
    <dbReference type="NCBI Taxonomy" id="3750"/>
    <lineage>
        <taxon>Eukaryota</taxon>
        <taxon>Viridiplantae</taxon>
        <taxon>Streptophyta</taxon>
        <taxon>Embryophyta</taxon>
        <taxon>Tracheophyta</taxon>
        <taxon>Spermatophyta</taxon>
        <taxon>Magnoliopsida</taxon>
        <taxon>eudicotyledons</taxon>
        <taxon>Gunneridae</taxon>
        <taxon>Pentapetalae</taxon>
        <taxon>rosids</taxon>
        <taxon>fabids</taxon>
        <taxon>Rosales</taxon>
        <taxon>Rosaceae</taxon>
        <taxon>Amygdaloideae</taxon>
        <taxon>Maleae</taxon>
        <taxon>Malus</taxon>
    </lineage>
</organism>
<dbReference type="GO" id="GO:0005634">
    <property type="term" value="C:nucleus"/>
    <property type="evidence" value="ECO:0007669"/>
    <property type="project" value="UniProtKB-SubCell"/>
</dbReference>
<dbReference type="AlphaFoldDB" id="A0A498K425"/>
<dbReference type="CDD" id="cd02909">
    <property type="entry name" value="cupin_pirin_N"/>
    <property type="match status" value="1"/>
</dbReference>
<dbReference type="PANTHER" id="PTHR13903:SF8">
    <property type="entry name" value="PIRIN"/>
    <property type="match status" value="1"/>
</dbReference>
<dbReference type="InterPro" id="IPR014710">
    <property type="entry name" value="RmlC-like_jellyroll"/>
</dbReference>
<dbReference type="STRING" id="3750.A0A498K425"/>